<gene>
    <name evidence="5" type="ORF">SAMN05216174_11323</name>
</gene>
<dbReference type="STRING" id="1271860.SAMN05216174_11323"/>
<dbReference type="GO" id="GO:0003677">
    <property type="term" value="F:DNA binding"/>
    <property type="evidence" value="ECO:0007669"/>
    <property type="project" value="UniProtKB-KW"/>
</dbReference>
<reference evidence="6" key="1">
    <citation type="submission" date="2016-10" db="EMBL/GenBank/DDBJ databases">
        <authorList>
            <person name="Varghese N."/>
            <person name="Submissions S."/>
        </authorList>
    </citation>
    <scope>NUCLEOTIDE SEQUENCE [LARGE SCALE GENOMIC DNA]</scope>
    <source>
        <strain evidence="6">IBRC-M 10403</strain>
    </source>
</reference>
<dbReference type="EMBL" id="FMZZ01000013">
    <property type="protein sequence ID" value="SDD55401.1"/>
    <property type="molecule type" value="Genomic_DNA"/>
</dbReference>
<sequence>MLEAMLSGWAKQQRGGRRLQPKTIRDREAVVRRFVLFAEEYPWRWSAGQVDEFMATLIGEEAKAESTIRSYQVALRQFCDYITSPYYRWATECEQRFGTHPVQVCHEWNTAAHLVDFEANASRRPMTRQEIQLLLDFADERVERAVRLGRKGALTAYRDATVFKVMYGWGLRCTETSKLDTVDFYRNPKAPELGRFGSLHVRYGKRTKGSAPRRRTVASVMPWAVEAVEDYVTNIRPRFESAGHPALWLTERGGRLRPREIESRFASYRDELGLPKELVPHCLRHSYITHLIEDGADPKFVQDQAGHRFASTTAIYTGVSTDFMNTMMRKALDRALGDEGEEMG</sequence>
<evidence type="ECO:0000256" key="2">
    <source>
        <dbReference type="ARBA" id="ARBA00023125"/>
    </source>
</evidence>
<name>A0A1G6VPD6_9PSEU</name>
<comment type="similarity">
    <text evidence="1">Belongs to the 'phage' integrase family.</text>
</comment>
<protein>
    <submittedName>
        <fullName evidence="5">Site-specific recombinase XerD</fullName>
    </submittedName>
</protein>
<evidence type="ECO:0000256" key="1">
    <source>
        <dbReference type="ARBA" id="ARBA00008857"/>
    </source>
</evidence>
<dbReference type="SUPFAM" id="SSF56349">
    <property type="entry name" value="DNA breaking-rejoining enzymes"/>
    <property type="match status" value="1"/>
</dbReference>
<proteinExistence type="inferred from homology"/>
<dbReference type="InterPro" id="IPR011010">
    <property type="entry name" value="DNA_brk_join_enz"/>
</dbReference>
<keyword evidence="3" id="KW-0233">DNA recombination</keyword>
<dbReference type="PROSITE" id="PS51898">
    <property type="entry name" value="TYR_RECOMBINASE"/>
    <property type="match status" value="1"/>
</dbReference>
<accession>A0A1G6VPD6</accession>
<dbReference type="Gene3D" id="1.10.443.10">
    <property type="entry name" value="Intergrase catalytic core"/>
    <property type="match status" value="1"/>
</dbReference>
<dbReference type="InterPro" id="IPR050090">
    <property type="entry name" value="Tyrosine_recombinase_XerCD"/>
</dbReference>
<dbReference type="Proteomes" id="UP000199501">
    <property type="component" value="Unassembled WGS sequence"/>
</dbReference>
<evidence type="ECO:0000259" key="4">
    <source>
        <dbReference type="PROSITE" id="PS51898"/>
    </source>
</evidence>
<organism evidence="5 6">
    <name type="scientific">Actinokineospora iranica</name>
    <dbReference type="NCBI Taxonomy" id="1271860"/>
    <lineage>
        <taxon>Bacteria</taxon>
        <taxon>Bacillati</taxon>
        <taxon>Actinomycetota</taxon>
        <taxon>Actinomycetes</taxon>
        <taxon>Pseudonocardiales</taxon>
        <taxon>Pseudonocardiaceae</taxon>
        <taxon>Actinokineospora</taxon>
    </lineage>
</organism>
<keyword evidence="2" id="KW-0238">DNA-binding</keyword>
<dbReference type="PANTHER" id="PTHR30349">
    <property type="entry name" value="PHAGE INTEGRASE-RELATED"/>
    <property type="match status" value="1"/>
</dbReference>
<feature type="domain" description="Tyr recombinase" evidence="4">
    <location>
        <begin position="121"/>
        <end position="329"/>
    </location>
</feature>
<dbReference type="GO" id="GO:0006310">
    <property type="term" value="P:DNA recombination"/>
    <property type="evidence" value="ECO:0007669"/>
    <property type="project" value="UniProtKB-KW"/>
</dbReference>
<keyword evidence="6" id="KW-1185">Reference proteome</keyword>
<evidence type="ECO:0000256" key="3">
    <source>
        <dbReference type="ARBA" id="ARBA00023172"/>
    </source>
</evidence>
<dbReference type="AlphaFoldDB" id="A0A1G6VPD6"/>
<dbReference type="GO" id="GO:0015074">
    <property type="term" value="P:DNA integration"/>
    <property type="evidence" value="ECO:0007669"/>
    <property type="project" value="InterPro"/>
</dbReference>
<evidence type="ECO:0000313" key="5">
    <source>
        <dbReference type="EMBL" id="SDD55401.1"/>
    </source>
</evidence>
<dbReference type="PANTHER" id="PTHR30349:SF41">
    <property type="entry name" value="INTEGRASE_RECOMBINASE PROTEIN MJ0367-RELATED"/>
    <property type="match status" value="1"/>
</dbReference>
<dbReference type="InterPro" id="IPR002104">
    <property type="entry name" value="Integrase_catalytic"/>
</dbReference>
<dbReference type="InterPro" id="IPR013762">
    <property type="entry name" value="Integrase-like_cat_sf"/>
</dbReference>
<dbReference type="Pfam" id="PF00589">
    <property type="entry name" value="Phage_integrase"/>
    <property type="match status" value="1"/>
</dbReference>
<evidence type="ECO:0000313" key="6">
    <source>
        <dbReference type="Proteomes" id="UP000199501"/>
    </source>
</evidence>